<gene>
    <name evidence="1" type="ORF">BJX63DRAFT_434815</name>
</gene>
<dbReference type="Proteomes" id="UP001610334">
    <property type="component" value="Unassembled WGS sequence"/>
</dbReference>
<evidence type="ECO:0008006" key="3">
    <source>
        <dbReference type="Google" id="ProtNLM"/>
    </source>
</evidence>
<dbReference type="InterPro" id="IPR036770">
    <property type="entry name" value="Ankyrin_rpt-contain_sf"/>
</dbReference>
<name>A0ABR4H317_9EURO</name>
<organism evidence="1 2">
    <name type="scientific">Aspergillus granulosus</name>
    <dbReference type="NCBI Taxonomy" id="176169"/>
    <lineage>
        <taxon>Eukaryota</taxon>
        <taxon>Fungi</taxon>
        <taxon>Dikarya</taxon>
        <taxon>Ascomycota</taxon>
        <taxon>Pezizomycotina</taxon>
        <taxon>Eurotiomycetes</taxon>
        <taxon>Eurotiomycetidae</taxon>
        <taxon>Eurotiales</taxon>
        <taxon>Aspergillaceae</taxon>
        <taxon>Aspergillus</taxon>
        <taxon>Aspergillus subgen. Nidulantes</taxon>
    </lineage>
</organism>
<keyword evidence="2" id="KW-1185">Reference proteome</keyword>
<dbReference type="SUPFAM" id="SSF48403">
    <property type="entry name" value="Ankyrin repeat"/>
    <property type="match status" value="1"/>
</dbReference>
<dbReference type="Pfam" id="PF12796">
    <property type="entry name" value="Ank_2"/>
    <property type="match status" value="1"/>
</dbReference>
<dbReference type="Gene3D" id="1.25.40.20">
    <property type="entry name" value="Ankyrin repeat-containing domain"/>
    <property type="match status" value="1"/>
</dbReference>
<comment type="caution">
    <text evidence="1">The sequence shown here is derived from an EMBL/GenBank/DDBJ whole genome shotgun (WGS) entry which is preliminary data.</text>
</comment>
<dbReference type="EMBL" id="JBFXLT010000081">
    <property type="protein sequence ID" value="KAL2809856.1"/>
    <property type="molecule type" value="Genomic_DNA"/>
</dbReference>
<protein>
    <recommendedName>
        <fullName evidence="3">Ankyrin</fullName>
    </recommendedName>
</protein>
<accession>A0ABR4H317</accession>
<evidence type="ECO:0000313" key="2">
    <source>
        <dbReference type="Proteomes" id="UP001610334"/>
    </source>
</evidence>
<dbReference type="InterPro" id="IPR002110">
    <property type="entry name" value="Ankyrin_rpt"/>
</dbReference>
<evidence type="ECO:0000313" key="1">
    <source>
        <dbReference type="EMBL" id="KAL2809856.1"/>
    </source>
</evidence>
<proteinExistence type="predicted"/>
<sequence>MNLRTQMCWDLRLSHFVNRPKIRIQMCGGSTYSPPPPNPLQIAIEFGQSHVVEYLLQHDFNVNQRLAPWKTGLAVAVQRNNIHTVRALLANGADVFLGSNFIKLIGRIIARESGAGIAMGK</sequence>
<dbReference type="SMART" id="SM00248">
    <property type="entry name" value="ANK"/>
    <property type="match status" value="2"/>
</dbReference>
<reference evidence="1 2" key="1">
    <citation type="submission" date="2024-07" db="EMBL/GenBank/DDBJ databases">
        <title>Section-level genome sequencing and comparative genomics of Aspergillus sections Usti and Cavernicolus.</title>
        <authorList>
            <consortium name="Lawrence Berkeley National Laboratory"/>
            <person name="Nybo J.L."/>
            <person name="Vesth T.C."/>
            <person name="Theobald S."/>
            <person name="Frisvad J.C."/>
            <person name="Larsen T.O."/>
            <person name="Kjaerboelling I."/>
            <person name="Rothschild-Mancinelli K."/>
            <person name="Lyhne E.K."/>
            <person name="Kogle M.E."/>
            <person name="Barry K."/>
            <person name="Clum A."/>
            <person name="Na H."/>
            <person name="Ledsgaard L."/>
            <person name="Lin J."/>
            <person name="Lipzen A."/>
            <person name="Kuo A."/>
            <person name="Riley R."/>
            <person name="Mondo S."/>
            <person name="Labutti K."/>
            <person name="Haridas S."/>
            <person name="Pangalinan J."/>
            <person name="Salamov A.A."/>
            <person name="Simmons B.A."/>
            <person name="Magnuson J.K."/>
            <person name="Chen J."/>
            <person name="Drula E."/>
            <person name="Henrissat B."/>
            <person name="Wiebenga A."/>
            <person name="Lubbers R.J."/>
            <person name="Gomes A.C."/>
            <person name="Makela M.R."/>
            <person name="Stajich J."/>
            <person name="Grigoriev I.V."/>
            <person name="Mortensen U.H."/>
            <person name="De Vries R.P."/>
            <person name="Baker S.E."/>
            <person name="Andersen M.R."/>
        </authorList>
    </citation>
    <scope>NUCLEOTIDE SEQUENCE [LARGE SCALE GENOMIC DNA]</scope>
    <source>
        <strain evidence="1 2">CBS 588.65</strain>
    </source>
</reference>